<evidence type="ECO:0000256" key="4">
    <source>
        <dbReference type="ARBA" id="ARBA00008392"/>
    </source>
</evidence>
<dbReference type="InterPro" id="IPR004839">
    <property type="entry name" value="Aminotransferase_I/II_large"/>
</dbReference>
<evidence type="ECO:0000256" key="5">
    <source>
        <dbReference type="ARBA" id="ARBA00013257"/>
    </source>
</evidence>
<gene>
    <name evidence="17" type="ORF">DFP72DRAFT_1001036</name>
</gene>
<dbReference type="GO" id="GO:0030170">
    <property type="term" value="F:pyridoxal phosphate binding"/>
    <property type="evidence" value="ECO:0007669"/>
    <property type="project" value="InterPro"/>
</dbReference>
<evidence type="ECO:0000313" key="17">
    <source>
        <dbReference type="EMBL" id="KAF6762568.1"/>
    </source>
</evidence>
<feature type="domain" description="Aminotransferase class I/classII large" evidence="16">
    <location>
        <begin position="225"/>
        <end position="584"/>
    </location>
</feature>
<comment type="function">
    <text evidence="2">Catalyzes the synthesis of 5-aminolevulinate (ALA) from succinyl-CoA and glycine, the first and rate-limiting step in heme biosynthesis.</text>
</comment>
<evidence type="ECO:0000256" key="15">
    <source>
        <dbReference type="SAM" id="MobiDB-lite"/>
    </source>
</evidence>
<dbReference type="Proteomes" id="UP000521943">
    <property type="component" value="Unassembled WGS sequence"/>
</dbReference>
<keyword evidence="7" id="KW-0808">Transferase</keyword>
<comment type="catalytic activity">
    <reaction evidence="14">
        <text>succinyl-CoA + glycine + H(+) = 5-aminolevulinate + CO2 + CoA</text>
        <dbReference type="Rhea" id="RHEA:12921"/>
        <dbReference type="ChEBI" id="CHEBI:15378"/>
        <dbReference type="ChEBI" id="CHEBI:16526"/>
        <dbReference type="ChEBI" id="CHEBI:57287"/>
        <dbReference type="ChEBI" id="CHEBI:57292"/>
        <dbReference type="ChEBI" id="CHEBI:57305"/>
        <dbReference type="ChEBI" id="CHEBI:356416"/>
        <dbReference type="EC" id="2.3.1.37"/>
    </reaction>
</comment>
<comment type="pathway">
    <text evidence="3">Porphyrin-containing compound metabolism; protoporphyrin-IX biosynthesis; 5-aminolevulinate from glycine: step 1/1.</text>
</comment>
<dbReference type="SUPFAM" id="SSF53383">
    <property type="entry name" value="PLP-dependent transferases"/>
    <property type="match status" value="1"/>
</dbReference>
<dbReference type="InterPro" id="IPR015424">
    <property type="entry name" value="PyrdxlP-dep_Trfase"/>
</dbReference>
<dbReference type="InterPro" id="IPR015421">
    <property type="entry name" value="PyrdxlP-dep_Trfase_major"/>
</dbReference>
<dbReference type="GO" id="GO:0003870">
    <property type="term" value="F:5-aminolevulinate synthase activity"/>
    <property type="evidence" value="ECO:0007669"/>
    <property type="project" value="UniProtKB-EC"/>
</dbReference>
<accession>A0A8H6IBS0</accession>
<dbReference type="AlphaFoldDB" id="A0A8H6IBS0"/>
<keyword evidence="18" id="KW-1185">Reference proteome</keyword>
<evidence type="ECO:0000256" key="1">
    <source>
        <dbReference type="ARBA" id="ARBA00001933"/>
    </source>
</evidence>
<evidence type="ECO:0000256" key="13">
    <source>
        <dbReference type="ARBA" id="ARBA00032773"/>
    </source>
</evidence>
<evidence type="ECO:0000256" key="7">
    <source>
        <dbReference type="ARBA" id="ARBA00022679"/>
    </source>
</evidence>
<feature type="region of interest" description="Disordered" evidence="15">
    <location>
        <begin position="120"/>
        <end position="139"/>
    </location>
</feature>
<comment type="caution">
    <text evidence="17">The sequence shown here is derived from an EMBL/GenBank/DDBJ whole genome shotgun (WGS) entry which is preliminary data.</text>
</comment>
<organism evidence="17 18">
    <name type="scientific">Ephemerocybe angulata</name>
    <dbReference type="NCBI Taxonomy" id="980116"/>
    <lineage>
        <taxon>Eukaryota</taxon>
        <taxon>Fungi</taxon>
        <taxon>Dikarya</taxon>
        <taxon>Basidiomycota</taxon>
        <taxon>Agaricomycotina</taxon>
        <taxon>Agaricomycetes</taxon>
        <taxon>Agaricomycetidae</taxon>
        <taxon>Agaricales</taxon>
        <taxon>Agaricineae</taxon>
        <taxon>Psathyrellaceae</taxon>
        <taxon>Ephemerocybe</taxon>
    </lineage>
</organism>
<dbReference type="CDD" id="cd06454">
    <property type="entry name" value="KBL_like"/>
    <property type="match status" value="1"/>
</dbReference>
<dbReference type="PANTHER" id="PTHR13693">
    <property type="entry name" value="CLASS II AMINOTRANSFERASE/8-AMINO-7-OXONONANOATE SYNTHASE"/>
    <property type="match status" value="1"/>
</dbReference>
<evidence type="ECO:0000256" key="10">
    <source>
        <dbReference type="ARBA" id="ARBA00023315"/>
    </source>
</evidence>
<dbReference type="NCBIfam" id="TIGR01821">
    <property type="entry name" value="5aminolev_synth"/>
    <property type="match status" value="1"/>
</dbReference>
<dbReference type="UniPathway" id="UPA00251">
    <property type="reaction ID" value="UER00375"/>
</dbReference>
<dbReference type="Gene3D" id="3.40.640.10">
    <property type="entry name" value="Type I PLP-dependent aspartate aminotransferase-like (Major domain)"/>
    <property type="match status" value="1"/>
</dbReference>
<proteinExistence type="inferred from homology"/>
<dbReference type="InterPro" id="IPR010961">
    <property type="entry name" value="4pyrrol_synth_NH2levulA_synth"/>
</dbReference>
<evidence type="ECO:0000313" key="18">
    <source>
        <dbReference type="Proteomes" id="UP000521943"/>
    </source>
</evidence>
<dbReference type="PANTHER" id="PTHR13693:SF102">
    <property type="entry name" value="2-AMINO-3-KETOBUTYRATE COENZYME A LIGASE, MITOCHONDRIAL"/>
    <property type="match status" value="1"/>
</dbReference>
<evidence type="ECO:0000256" key="9">
    <source>
        <dbReference type="ARBA" id="ARBA00023133"/>
    </source>
</evidence>
<protein>
    <recommendedName>
        <fullName evidence="6">5-aminolevulinate synthase, mitochondrial</fullName>
        <ecNumber evidence="5">2.3.1.37</ecNumber>
    </recommendedName>
    <alternativeName>
        <fullName evidence="11">5-aminolevulinic acid synthase</fullName>
    </alternativeName>
    <alternativeName>
        <fullName evidence="12">Delta-ALA synthase</fullName>
    </alternativeName>
    <alternativeName>
        <fullName evidence="13">Delta-aminolevulinate synthase</fullName>
    </alternativeName>
</protein>
<dbReference type="InterPro" id="IPR001917">
    <property type="entry name" value="Aminotrans_II_pyridoxalP_BS"/>
</dbReference>
<comment type="cofactor">
    <cofactor evidence="1">
        <name>pyridoxal 5'-phosphate</name>
        <dbReference type="ChEBI" id="CHEBI:597326"/>
    </cofactor>
</comment>
<keyword evidence="9" id="KW-0350">Heme biosynthesis</keyword>
<dbReference type="InterPro" id="IPR050087">
    <property type="entry name" value="AON_synthase_class-II"/>
</dbReference>
<evidence type="ECO:0000256" key="14">
    <source>
        <dbReference type="ARBA" id="ARBA00047654"/>
    </source>
</evidence>
<dbReference type="EMBL" id="JACGCI010000007">
    <property type="protein sequence ID" value="KAF6762568.1"/>
    <property type="molecule type" value="Genomic_DNA"/>
</dbReference>
<dbReference type="Gene3D" id="3.90.1150.10">
    <property type="entry name" value="Aspartate Aminotransferase, domain 1"/>
    <property type="match status" value="1"/>
</dbReference>
<comment type="similarity">
    <text evidence="4">Belongs to the class-II pyridoxal-phosphate-dependent aminotransferase family.</text>
</comment>
<evidence type="ECO:0000256" key="8">
    <source>
        <dbReference type="ARBA" id="ARBA00022898"/>
    </source>
</evidence>
<name>A0A8H6IBS0_9AGAR</name>
<dbReference type="EC" id="2.3.1.37" evidence="5"/>
<dbReference type="PROSITE" id="PS00599">
    <property type="entry name" value="AA_TRANSFER_CLASS_2"/>
    <property type="match status" value="1"/>
</dbReference>
<evidence type="ECO:0000256" key="2">
    <source>
        <dbReference type="ARBA" id="ARBA00003076"/>
    </source>
</evidence>
<evidence type="ECO:0000256" key="11">
    <source>
        <dbReference type="ARBA" id="ARBA00031691"/>
    </source>
</evidence>
<keyword evidence="10" id="KW-0012">Acyltransferase</keyword>
<reference evidence="17 18" key="1">
    <citation type="submission" date="2020-07" db="EMBL/GenBank/DDBJ databases">
        <title>Comparative genomics of pyrophilous fungi reveals a link between fire events and developmental genes.</title>
        <authorList>
            <consortium name="DOE Joint Genome Institute"/>
            <person name="Steindorff A.S."/>
            <person name="Carver A."/>
            <person name="Calhoun S."/>
            <person name="Stillman K."/>
            <person name="Liu H."/>
            <person name="Lipzen A."/>
            <person name="Pangilinan J."/>
            <person name="Labutti K."/>
            <person name="Bruns T.D."/>
            <person name="Grigoriev I.V."/>
        </authorList>
    </citation>
    <scope>NUCLEOTIDE SEQUENCE [LARGE SCALE GENOMIC DNA]</scope>
    <source>
        <strain evidence="17 18">CBS 144469</strain>
    </source>
</reference>
<dbReference type="GO" id="GO:0006782">
    <property type="term" value="P:protoporphyrinogen IX biosynthetic process"/>
    <property type="evidence" value="ECO:0007669"/>
    <property type="project" value="UniProtKB-UniPathway"/>
</dbReference>
<evidence type="ECO:0000256" key="12">
    <source>
        <dbReference type="ARBA" id="ARBA00031945"/>
    </source>
</evidence>
<dbReference type="FunFam" id="3.40.640.10:FF:000006">
    <property type="entry name" value="5-aminolevulinate synthase, mitochondrial"/>
    <property type="match status" value="1"/>
</dbReference>
<evidence type="ECO:0000256" key="6">
    <source>
        <dbReference type="ARBA" id="ARBA00019560"/>
    </source>
</evidence>
<keyword evidence="8" id="KW-0663">Pyridoxal phosphate</keyword>
<dbReference type="Pfam" id="PF00155">
    <property type="entry name" value="Aminotran_1_2"/>
    <property type="match status" value="1"/>
</dbReference>
<dbReference type="InterPro" id="IPR015422">
    <property type="entry name" value="PyrdxlP-dep_Trfase_small"/>
</dbReference>
<dbReference type="OrthoDB" id="10263824at2759"/>
<sequence>MDKLQSFTRFKKACPYLCRTKTSTLRNLSTSSSPRFPSLSALTERATKCPVMGPALNVRSKEIIAGYASVAGNIDVDKIHKEKGVVPPPGATVEMCPHASAARAAARMAEDLAAAAAKKKAPKAAAAEHPKPGAATTKEAAAAAAAAGCPFHQKAAADAKAAAAPPAAAEAKATKSHTGFNYEKFYVEELDKKHKDKSYRYFNNINRLAQKFPVAHTARVTDEVEVWCANDYLGMGNNPVVLETMHRTLDKYGHGAGGTRNIAGNGAMHLALEQELANLHRKPAALVFSSCYVANDATLSTLGSKLPGCVYFSDNMNHASMIQGMRHSGAKREIFKHNDLVDLEAKLAKYPKDTPKIIAFESVYSMCGSIGPIKEICDLADKYGALTFLDEVHAVGLYGPRGAGVAEHLDYDAHLAAGQSGEAIPGSVMDRIDIITGTLGKSYGAVGGYIAGSDDFVDMVRSYAPGFIFTTSLPPSTIAGARASVAYQKHYVGDRQLKQVNVRTVKDKMSALDIPVIPGPSHIVPVLVGDPELAKAASDKLLGEHDIYVQAINYPTVARGEERLRFTVTPRHTVEQMDRLVKAVDQVFTELQINRLADWKRLGGRADVGVEGKPEYVEPIWTDNQIGIVDGSVPRTLRNGEKPVVDAKAVSAARNIFNNLLGTVEGKLQANRTVVNAEGGVELVTSTVTTKGEMRKSGVALPIVGRMEGEVSQEAVEASAPSS</sequence>
<evidence type="ECO:0000256" key="3">
    <source>
        <dbReference type="ARBA" id="ARBA00005029"/>
    </source>
</evidence>
<evidence type="ECO:0000259" key="16">
    <source>
        <dbReference type="Pfam" id="PF00155"/>
    </source>
</evidence>
<dbReference type="GO" id="GO:0005739">
    <property type="term" value="C:mitochondrion"/>
    <property type="evidence" value="ECO:0007669"/>
    <property type="project" value="TreeGrafter"/>
</dbReference>